<dbReference type="PANTHER" id="PTHR11741:SF0">
    <property type="entry name" value="ELONGATION FACTOR TS, MITOCHONDRIAL"/>
    <property type="match status" value="1"/>
</dbReference>
<evidence type="ECO:0000313" key="10">
    <source>
        <dbReference type="EMBL" id="QCI24316.1"/>
    </source>
</evidence>
<evidence type="ECO:0000256" key="5">
    <source>
        <dbReference type="ARBA" id="ARBA00022917"/>
    </source>
</evidence>
<dbReference type="Proteomes" id="UP000298673">
    <property type="component" value="Chromosome"/>
</dbReference>
<accession>A0A4D6Y3V8</accession>
<feature type="region of interest" description="Involved in Mg(2+) ion dislocation from EF-Tu" evidence="6">
    <location>
        <begin position="81"/>
        <end position="84"/>
    </location>
</feature>
<dbReference type="RefSeq" id="WP_158343444.1">
    <property type="nucleotide sequence ID" value="NZ_CP034861.1"/>
</dbReference>
<dbReference type="SUPFAM" id="SSF54713">
    <property type="entry name" value="Elongation factor Ts (EF-Ts), dimerisation domain"/>
    <property type="match status" value="1"/>
</dbReference>
<dbReference type="SUPFAM" id="SSF46934">
    <property type="entry name" value="UBA-like"/>
    <property type="match status" value="1"/>
</dbReference>
<protein>
    <recommendedName>
        <fullName evidence="2 6">Elongation factor Ts</fullName>
        <shortName evidence="6">EF-Ts</shortName>
    </recommendedName>
</protein>
<dbReference type="FunFam" id="1.10.8.10:FF:000001">
    <property type="entry name" value="Elongation factor Ts"/>
    <property type="match status" value="1"/>
</dbReference>
<comment type="subcellular location">
    <subcellularLocation>
        <location evidence="6 8">Cytoplasm</location>
    </subcellularLocation>
</comment>
<dbReference type="AlphaFoldDB" id="A0A4D6Y3V8"/>
<dbReference type="PROSITE" id="PS01127">
    <property type="entry name" value="EF_TS_2"/>
    <property type="match status" value="1"/>
</dbReference>
<evidence type="ECO:0000256" key="7">
    <source>
        <dbReference type="RuleBase" id="RU000642"/>
    </source>
</evidence>
<dbReference type="Pfam" id="PF00889">
    <property type="entry name" value="EF_TS"/>
    <property type="match status" value="1"/>
</dbReference>
<dbReference type="NCBIfam" id="TIGR00116">
    <property type="entry name" value="tsf"/>
    <property type="match status" value="1"/>
</dbReference>
<evidence type="ECO:0000256" key="1">
    <source>
        <dbReference type="ARBA" id="ARBA00005532"/>
    </source>
</evidence>
<sequence length="268" mass="30881">MIIAVKSDLIKELRFRTGAGFMECKRALIEENGDIESAIDNLRKSGKEFAEKKINNVANQGSIFLKIINNIGVMIELNCETDFVAKDESFISLGQEIISEALTKKIKKFNDLKEIFEKKRIELISKCGENIIINRFHFMEGDYISSYLHGCRIGVLVNANRFDKSLLKNISMHIAASKPRYLHPENVCHSIFNREYEIQKELIKKFKKPSHISKKIIEGRMNKFVNEISLSSQKYIIDSSKTIGELLEEHNISIISFKRFEIRKKTSS</sequence>
<evidence type="ECO:0000256" key="4">
    <source>
        <dbReference type="ARBA" id="ARBA00022768"/>
    </source>
</evidence>
<dbReference type="Gene3D" id="3.30.479.20">
    <property type="entry name" value="Elongation factor Ts, dimerisation domain"/>
    <property type="match status" value="2"/>
</dbReference>
<dbReference type="PROSITE" id="PS01126">
    <property type="entry name" value="EF_TS_1"/>
    <property type="match status" value="1"/>
</dbReference>
<dbReference type="InterPro" id="IPR001816">
    <property type="entry name" value="Transl_elong_EFTs/EF1B"/>
</dbReference>
<comment type="similarity">
    <text evidence="1 6 7">Belongs to the EF-Ts family.</text>
</comment>
<dbReference type="PANTHER" id="PTHR11741">
    <property type="entry name" value="ELONGATION FACTOR TS"/>
    <property type="match status" value="1"/>
</dbReference>
<dbReference type="EMBL" id="CP034861">
    <property type="protein sequence ID" value="QCI24316.1"/>
    <property type="molecule type" value="Genomic_DNA"/>
</dbReference>
<dbReference type="GO" id="GO:0005737">
    <property type="term" value="C:cytoplasm"/>
    <property type="evidence" value="ECO:0007669"/>
    <property type="project" value="UniProtKB-SubCell"/>
</dbReference>
<reference evidence="10 11" key="2">
    <citation type="submission" date="2019-05" db="EMBL/GenBank/DDBJ databases">
        <title>Genome evolution of the obligate endosymbiont Buchnera aphidicola.</title>
        <authorList>
            <person name="Moran N.A."/>
        </authorList>
    </citation>
    <scope>NUCLEOTIDE SEQUENCE [LARGE SCALE GENOMIC DNA]</scope>
    <source>
        <strain evidence="10 11">Mst</strain>
    </source>
</reference>
<dbReference type="CDD" id="cd14275">
    <property type="entry name" value="UBA_EF-Ts"/>
    <property type="match status" value="1"/>
</dbReference>
<dbReference type="InterPro" id="IPR036402">
    <property type="entry name" value="EF-Ts_dimer_sf"/>
</dbReference>
<feature type="domain" description="Translation elongation factor EFTs/EF1B dimerisation" evidence="9">
    <location>
        <begin position="72"/>
        <end position="262"/>
    </location>
</feature>
<evidence type="ECO:0000256" key="2">
    <source>
        <dbReference type="ARBA" id="ARBA00016956"/>
    </source>
</evidence>
<dbReference type="HAMAP" id="MF_00050">
    <property type="entry name" value="EF_Ts"/>
    <property type="match status" value="1"/>
</dbReference>
<proteinExistence type="inferred from homology"/>
<evidence type="ECO:0000259" key="9">
    <source>
        <dbReference type="Pfam" id="PF00889"/>
    </source>
</evidence>
<keyword evidence="4 6" id="KW-0251">Elongation factor</keyword>
<evidence type="ECO:0000256" key="8">
    <source>
        <dbReference type="RuleBase" id="RU000643"/>
    </source>
</evidence>
<reference evidence="10 11" key="1">
    <citation type="submission" date="2018-12" db="EMBL/GenBank/DDBJ databases">
        <authorList>
            <person name="Chong R.A."/>
        </authorList>
    </citation>
    <scope>NUCLEOTIDE SEQUENCE [LARGE SCALE GENOMIC DNA]</scope>
    <source>
        <strain evidence="10 11">Mst</strain>
    </source>
</reference>
<dbReference type="InterPro" id="IPR018101">
    <property type="entry name" value="Transl_elong_Ts_CS"/>
</dbReference>
<evidence type="ECO:0000256" key="6">
    <source>
        <dbReference type="HAMAP-Rule" id="MF_00050"/>
    </source>
</evidence>
<keyword evidence="5 6" id="KW-0648">Protein biosynthesis</keyword>
<dbReference type="Gene3D" id="1.10.286.20">
    <property type="match status" value="1"/>
</dbReference>
<dbReference type="InterPro" id="IPR009060">
    <property type="entry name" value="UBA-like_sf"/>
</dbReference>
<organism evidence="10 11">
    <name type="scientific">Buchnera aphidicola</name>
    <name type="common">Muscaphis stroyani</name>
    <dbReference type="NCBI Taxonomy" id="1241869"/>
    <lineage>
        <taxon>Bacteria</taxon>
        <taxon>Pseudomonadati</taxon>
        <taxon>Pseudomonadota</taxon>
        <taxon>Gammaproteobacteria</taxon>
        <taxon>Enterobacterales</taxon>
        <taxon>Erwiniaceae</taxon>
        <taxon>Buchnera</taxon>
    </lineage>
</organism>
<dbReference type="InterPro" id="IPR014039">
    <property type="entry name" value="Transl_elong_EFTs/EF1B_dimer"/>
</dbReference>
<dbReference type="Gene3D" id="1.10.8.10">
    <property type="entry name" value="DNA helicase RuvA subunit, C-terminal domain"/>
    <property type="match status" value="1"/>
</dbReference>
<comment type="function">
    <text evidence="6 7">Associates with the EF-Tu.GDP complex and induces the exchange of GDP to GTP. It remains bound to the aminoacyl-tRNA.EF-Tu.GTP complex up to the GTP hydrolysis stage on the ribosome.</text>
</comment>
<gene>
    <name evidence="6" type="primary">tsf</name>
    <name evidence="10" type="ORF">D9V75_01115</name>
</gene>
<name>A0A4D6Y3V8_9GAMM</name>
<dbReference type="GO" id="GO:0003746">
    <property type="term" value="F:translation elongation factor activity"/>
    <property type="evidence" value="ECO:0007669"/>
    <property type="project" value="UniProtKB-UniRule"/>
</dbReference>
<evidence type="ECO:0000256" key="3">
    <source>
        <dbReference type="ARBA" id="ARBA00022490"/>
    </source>
</evidence>
<evidence type="ECO:0000313" key="11">
    <source>
        <dbReference type="Proteomes" id="UP000298673"/>
    </source>
</evidence>
<dbReference type="OrthoDB" id="9808348at2"/>
<keyword evidence="3 6" id="KW-0963">Cytoplasm</keyword>